<reference evidence="2" key="2">
    <citation type="submission" date="2020-09" db="EMBL/GenBank/DDBJ databases">
        <authorList>
            <person name="Sun Q."/>
            <person name="Zhou Y."/>
        </authorList>
    </citation>
    <scope>NUCLEOTIDE SEQUENCE</scope>
    <source>
        <strain evidence="2">CGMCC 1.15360</strain>
    </source>
</reference>
<gene>
    <name evidence="2" type="ORF">GCM10010990_18330</name>
</gene>
<organism evidence="2 3">
    <name type="scientific">Croceicoccus mobilis</name>
    <dbReference type="NCBI Taxonomy" id="1703339"/>
    <lineage>
        <taxon>Bacteria</taxon>
        <taxon>Pseudomonadati</taxon>
        <taxon>Pseudomonadota</taxon>
        <taxon>Alphaproteobacteria</taxon>
        <taxon>Sphingomonadales</taxon>
        <taxon>Erythrobacteraceae</taxon>
        <taxon>Croceicoccus</taxon>
    </lineage>
</organism>
<proteinExistence type="predicted"/>
<dbReference type="Gene3D" id="1.10.472.20">
    <property type="entry name" value="Nitrile hydratase, beta subunit"/>
    <property type="match status" value="1"/>
</dbReference>
<dbReference type="InterPro" id="IPR023808">
    <property type="entry name" value="Nitrile_Hydratase_acc_put"/>
</dbReference>
<name>A0A917DU52_9SPHN</name>
<dbReference type="InterPro" id="IPR042262">
    <property type="entry name" value="CN_hydtase_beta_C"/>
</dbReference>
<dbReference type="Pfam" id="PF21006">
    <property type="entry name" value="NHase_beta_N"/>
    <property type="match status" value="1"/>
</dbReference>
<feature type="domain" description="Nitrile hydratase beta subunit-like N-terminal" evidence="1">
    <location>
        <begin position="26"/>
        <end position="109"/>
    </location>
</feature>
<dbReference type="NCBIfam" id="TIGR03889">
    <property type="entry name" value="nitrile_acc"/>
    <property type="match status" value="1"/>
</dbReference>
<dbReference type="Proteomes" id="UP000612349">
    <property type="component" value="Unassembled WGS sequence"/>
</dbReference>
<evidence type="ECO:0000313" key="3">
    <source>
        <dbReference type="Proteomes" id="UP000612349"/>
    </source>
</evidence>
<comment type="caution">
    <text evidence="2">The sequence shown here is derived from an EMBL/GenBank/DDBJ whole genome shotgun (WGS) entry which is preliminary data.</text>
</comment>
<sequence length="132" mass="14873">MTSMQNGKVQMEYSTATPFRLGEARNDLPNFDEPWQAYVFSLTVALVESGKFDWPEWISSFGCLRSPEVLGSDEEEPGAYYEHWIQSLCGILQEKGVASIAEVTSCAERWRRAYLATPHGHPVKLEAGKPIF</sequence>
<dbReference type="EMBL" id="BMIP01000003">
    <property type="protein sequence ID" value="GGD69125.1"/>
    <property type="molecule type" value="Genomic_DNA"/>
</dbReference>
<dbReference type="SUPFAM" id="SSF50090">
    <property type="entry name" value="Electron transport accessory proteins"/>
    <property type="match status" value="1"/>
</dbReference>
<keyword evidence="3" id="KW-1185">Reference proteome</keyword>
<reference evidence="2" key="1">
    <citation type="journal article" date="2014" name="Int. J. Syst. Evol. Microbiol.">
        <title>Complete genome sequence of Corynebacterium casei LMG S-19264T (=DSM 44701T), isolated from a smear-ripened cheese.</title>
        <authorList>
            <consortium name="US DOE Joint Genome Institute (JGI-PGF)"/>
            <person name="Walter F."/>
            <person name="Albersmeier A."/>
            <person name="Kalinowski J."/>
            <person name="Ruckert C."/>
        </authorList>
    </citation>
    <scope>NUCLEOTIDE SEQUENCE</scope>
    <source>
        <strain evidence="2">CGMCC 1.15360</strain>
    </source>
</reference>
<protein>
    <submittedName>
        <fullName evidence="2">Nitrile hydratase accessory protein</fullName>
    </submittedName>
</protein>
<evidence type="ECO:0000259" key="1">
    <source>
        <dbReference type="Pfam" id="PF21006"/>
    </source>
</evidence>
<dbReference type="AlphaFoldDB" id="A0A917DU52"/>
<accession>A0A917DU52</accession>
<evidence type="ECO:0000313" key="2">
    <source>
        <dbReference type="EMBL" id="GGD69125.1"/>
    </source>
</evidence>
<dbReference type="InterPro" id="IPR008990">
    <property type="entry name" value="Elect_transpt_acc-like_dom_sf"/>
</dbReference>
<dbReference type="InterPro" id="IPR049054">
    <property type="entry name" value="CN_hydtase_beta-like_N"/>
</dbReference>